<protein>
    <submittedName>
        <fullName evidence="1">Uncharacterized protein</fullName>
    </submittedName>
</protein>
<sequence length="84" mass="8900">MGRAGYDNTLLYSNYSAAAAVLAFDTVKKAVEADNAIVEAAAAKEAKLIKQKKSRGIIAARRAAQEAAQADMCMFEGESLTAMK</sequence>
<dbReference type="EMBL" id="HG992984">
    <property type="protein sequence ID" value="CAE7199214.1"/>
    <property type="molecule type" value="Genomic_DNA"/>
</dbReference>
<reference evidence="1" key="1">
    <citation type="submission" date="2021-02" db="EMBL/GenBank/DDBJ databases">
        <authorList>
            <person name="Syme A R."/>
            <person name="Syme A R."/>
            <person name="Moolhuijzen P."/>
        </authorList>
    </citation>
    <scope>NUCLEOTIDE SEQUENCE</scope>
    <source>
        <strain evidence="1">W1-1</strain>
    </source>
</reference>
<name>A0A6S6WAB2_9PLEO</name>
<organism evidence="1 2">
    <name type="scientific">Pyrenophora teres f. teres</name>
    <dbReference type="NCBI Taxonomy" id="97479"/>
    <lineage>
        <taxon>Eukaryota</taxon>
        <taxon>Fungi</taxon>
        <taxon>Dikarya</taxon>
        <taxon>Ascomycota</taxon>
        <taxon>Pezizomycotina</taxon>
        <taxon>Dothideomycetes</taxon>
        <taxon>Pleosporomycetidae</taxon>
        <taxon>Pleosporales</taxon>
        <taxon>Pleosporineae</taxon>
        <taxon>Pleosporaceae</taxon>
        <taxon>Pyrenophora</taxon>
    </lineage>
</organism>
<proteinExistence type="predicted"/>
<evidence type="ECO:0000313" key="2">
    <source>
        <dbReference type="Proteomes" id="UP000472372"/>
    </source>
</evidence>
<evidence type="ECO:0000313" key="1">
    <source>
        <dbReference type="EMBL" id="CAE7199214.1"/>
    </source>
</evidence>
<dbReference type="AlphaFoldDB" id="A0A6S6WAB2"/>
<accession>A0A6S6WAB2</accession>
<dbReference type="Proteomes" id="UP000472372">
    <property type="component" value="Chromosome 8"/>
</dbReference>
<gene>
    <name evidence="1" type="ORF">PTTW11_08418</name>
</gene>